<evidence type="ECO:0000256" key="1">
    <source>
        <dbReference type="ARBA" id="ARBA00004202"/>
    </source>
</evidence>
<dbReference type="InterPro" id="IPR017871">
    <property type="entry name" value="ABC_transporter-like_CS"/>
</dbReference>
<protein>
    <submittedName>
        <fullName evidence="9">Phosphate ABC transporter ATP-binding protein, PhoT family (TC 3.A.1.7.1)</fullName>
    </submittedName>
</protein>
<dbReference type="GO" id="GO:0005886">
    <property type="term" value="C:plasma membrane"/>
    <property type="evidence" value="ECO:0007669"/>
    <property type="project" value="UniProtKB-SubCell"/>
</dbReference>
<accession>A0A1H6APW6</accession>
<dbReference type="Gene3D" id="3.40.50.300">
    <property type="entry name" value="P-loop containing nucleotide triphosphate hydrolases"/>
    <property type="match status" value="1"/>
</dbReference>
<dbReference type="InterPro" id="IPR003439">
    <property type="entry name" value="ABC_transporter-like_ATP-bd"/>
</dbReference>
<gene>
    <name evidence="9" type="ORF">SAMN04488045_3090</name>
</gene>
<comment type="similarity">
    <text evidence="2">Belongs to the ABC transporter superfamily.</text>
</comment>
<organism evidence="9 10">
    <name type="scientific">Thalassococcus halodurans</name>
    <dbReference type="NCBI Taxonomy" id="373675"/>
    <lineage>
        <taxon>Bacteria</taxon>
        <taxon>Pseudomonadati</taxon>
        <taxon>Pseudomonadota</taxon>
        <taxon>Alphaproteobacteria</taxon>
        <taxon>Rhodobacterales</taxon>
        <taxon>Roseobacteraceae</taxon>
        <taxon>Thalassococcus</taxon>
    </lineage>
</organism>
<evidence type="ECO:0000259" key="8">
    <source>
        <dbReference type="PROSITE" id="PS50893"/>
    </source>
</evidence>
<sequence>MRDFLDMPDARTRHEQGLALSGISLSRNGTSLLNDITCALPPSGITAVMGPNGAGKSLLLRVAHGLIDADQGLVLWQGDAVTEEARKAQAMVFQKPVLLRRSVEANVDFALKVAGIRHPSLRDALLNRVGLKGRNKQPARLLSGGEQQRLALARALATSPKLLFLDEPTASLDPTSARVIEDILHEEREAGTKIVLVTHDVPQARRLADDVLFLTSGQLHCHQDAASFFQTPDSAEAARFLAGHILN</sequence>
<dbReference type="PANTHER" id="PTHR43166">
    <property type="entry name" value="AMINO ACID IMPORT ATP-BINDING PROTEIN"/>
    <property type="match status" value="1"/>
</dbReference>
<evidence type="ECO:0000256" key="2">
    <source>
        <dbReference type="ARBA" id="ARBA00005417"/>
    </source>
</evidence>
<dbReference type="PROSITE" id="PS50893">
    <property type="entry name" value="ABC_TRANSPORTER_2"/>
    <property type="match status" value="1"/>
</dbReference>
<reference evidence="9 10" key="1">
    <citation type="submission" date="2016-10" db="EMBL/GenBank/DDBJ databases">
        <authorList>
            <person name="de Groot N.N."/>
        </authorList>
    </citation>
    <scope>NUCLEOTIDE SEQUENCE [LARGE SCALE GENOMIC DNA]</scope>
    <source>
        <strain evidence="9 10">DSM 26915</strain>
    </source>
</reference>
<dbReference type="SMART" id="SM00382">
    <property type="entry name" value="AAA"/>
    <property type="match status" value="1"/>
</dbReference>
<dbReference type="GO" id="GO:0005524">
    <property type="term" value="F:ATP binding"/>
    <property type="evidence" value="ECO:0007669"/>
    <property type="project" value="UniProtKB-KW"/>
</dbReference>
<keyword evidence="10" id="KW-1185">Reference proteome</keyword>
<dbReference type="Pfam" id="PF00005">
    <property type="entry name" value="ABC_tran"/>
    <property type="match status" value="1"/>
</dbReference>
<dbReference type="SUPFAM" id="SSF52540">
    <property type="entry name" value="P-loop containing nucleoside triphosphate hydrolases"/>
    <property type="match status" value="1"/>
</dbReference>
<keyword evidence="3" id="KW-0813">Transport</keyword>
<evidence type="ECO:0000256" key="4">
    <source>
        <dbReference type="ARBA" id="ARBA00022475"/>
    </source>
</evidence>
<dbReference type="RefSeq" id="WP_234994790.1">
    <property type="nucleotide sequence ID" value="NZ_FNUZ01000005.1"/>
</dbReference>
<dbReference type="InterPro" id="IPR003593">
    <property type="entry name" value="AAA+_ATPase"/>
</dbReference>
<keyword evidence="7" id="KW-0472">Membrane</keyword>
<evidence type="ECO:0000256" key="5">
    <source>
        <dbReference type="ARBA" id="ARBA00022741"/>
    </source>
</evidence>
<dbReference type="Proteomes" id="UP000236752">
    <property type="component" value="Unassembled WGS sequence"/>
</dbReference>
<evidence type="ECO:0000256" key="3">
    <source>
        <dbReference type="ARBA" id="ARBA00022448"/>
    </source>
</evidence>
<comment type="subcellular location">
    <subcellularLocation>
        <location evidence="1">Cell membrane</location>
        <topology evidence="1">Peripheral membrane protein</topology>
    </subcellularLocation>
</comment>
<name>A0A1H6APW6_9RHOB</name>
<evidence type="ECO:0000256" key="7">
    <source>
        <dbReference type="ARBA" id="ARBA00023136"/>
    </source>
</evidence>
<dbReference type="InterPro" id="IPR050086">
    <property type="entry name" value="MetN_ABC_transporter-like"/>
</dbReference>
<feature type="domain" description="ABC transporter" evidence="8">
    <location>
        <begin position="18"/>
        <end position="241"/>
    </location>
</feature>
<dbReference type="PROSITE" id="PS00211">
    <property type="entry name" value="ABC_TRANSPORTER_1"/>
    <property type="match status" value="1"/>
</dbReference>
<keyword evidence="5" id="KW-0547">Nucleotide-binding</keyword>
<evidence type="ECO:0000313" key="10">
    <source>
        <dbReference type="Proteomes" id="UP000236752"/>
    </source>
</evidence>
<keyword evidence="6 9" id="KW-0067">ATP-binding</keyword>
<evidence type="ECO:0000313" key="9">
    <source>
        <dbReference type="EMBL" id="SEG50789.1"/>
    </source>
</evidence>
<dbReference type="AlphaFoldDB" id="A0A1H6APW6"/>
<dbReference type="PANTHER" id="PTHR43166:SF9">
    <property type="entry name" value="GLUTAMATE_ASPARTATE IMPORT ATP-BINDING PROTEIN GLTL"/>
    <property type="match status" value="1"/>
</dbReference>
<dbReference type="EMBL" id="FNUZ01000005">
    <property type="protein sequence ID" value="SEG50789.1"/>
    <property type="molecule type" value="Genomic_DNA"/>
</dbReference>
<keyword evidence="4" id="KW-1003">Cell membrane</keyword>
<dbReference type="GO" id="GO:0016887">
    <property type="term" value="F:ATP hydrolysis activity"/>
    <property type="evidence" value="ECO:0007669"/>
    <property type="project" value="InterPro"/>
</dbReference>
<dbReference type="InterPro" id="IPR027417">
    <property type="entry name" value="P-loop_NTPase"/>
</dbReference>
<evidence type="ECO:0000256" key="6">
    <source>
        <dbReference type="ARBA" id="ARBA00022840"/>
    </source>
</evidence>
<proteinExistence type="inferred from homology"/>